<dbReference type="PRINTS" id="PR01185">
    <property type="entry name" value="INTEGRINA"/>
</dbReference>
<comment type="subcellular location">
    <subcellularLocation>
        <location evidence="1 16">Membrane</location>
        <topology evidence="1 16">Single-pass type I membrane protein</topology>
    </subcellularLocation>
</comment>
<keyword evidence="6" id="KW-0677">Repeat</keyword>
<dbReference type="Gene3D" id="2.130.10.130">
    <property type="entry name" value="Integrin alpha, N-terminal"/>
    <property type="match status" value="2"/>
</dbReference>
<dbReference type="InterPro" id="IPR028994">
    <property type="entry name" value="Integrin_alpha_N"/>
</dbReference>
<dbReference type="CDD" id="cd01469">
    <property type="entry name" value="vWA_integrins_alpha_subunit"/>
    <property type="match status" value="1"/>
</dbReference>
<dbReference type="GO" id="GO:0007160">
    <property type="term" value="P:cell-matrix adhesion"/>
    <property type="evidence" value="ECO:0007669"/>
    <property type="project" value="TreeGrafter"/>
</dbReference>
<keyword evidence="13 16" id="KW-0675">Receptor</keyword>
<dbReference type="CTD" id="22801"/>
<keyword evidence="3 16" id="KW-0812">Transmembrane</keyword>
<dbReference type="InterPro" id="IPR036465">
    <property type="entry name" value="vWFA_dom_sf"/>
</dbReference>
<feature type="chain" id="PRO_5028505518" evidence="16">
    <location>
        <begin position="23"/>
        <end position="1193"/>
    </location>
</feature>
<dbReference type="FunFam" id="2.130.10.130:FF:000004">
    <property type="entry name" value="Integrin subunit alpha 10"/>
    <property type="match status" value="1"/>
</dbReference>
<dbReference type="Gene3D" id="2.60.40.1460">
    <property type="entry name" value="Integrin domains. Chain A, domain 2"/>
    <property type="match status" value="1"/>
</dbReference>
<evidence type="ECO:0000313" key="18">
    <source>
        <dbReference type="Proteomes" id="UP000515156"/>
    </source>
</evidence>
<dbReference type="InterPro" id="IPR048285">
    <property type="entry name" value="Integrin_alpha_Ig-like_2"/>
</dbReference>
<evidence type="ECO:0000313" key="19">
    <source>
        <dbReference type="RefSeq" id="XP_030045666.1"/>
    </source>
</evidence>
<evidence type="ECO:0000256" key="3">
    <source>
        <dbReference type="ARBA" id="ARBA00022692"/>
    </source>
</evidence>
<dbReference type="PANTHER" id="PTHR23220">
    <property type="entry name" value="INTEGRIN ALPHA"/>
    <property type="match status" value="1"/>
</dbReference>
<accession>A0A6P7WWZ5</accession>
<evidence type="ECO:0000256" key="6">
    <source>
        <dbReference type="ARBA" id="ARBA00022737"/>
    </source>
</evidence>
<dbReference type="GO" id="GO:0005178">
    <property type="term" value="F:integrin binding"/>
    <property type="evidence" value="ECO:0007669"/>
    <property type="project" value="TreeGrafter"/>
</dbReference>
<dbReference type="SMART" id="SM00327">
    <property type="entry name" value="VWA"/>
    <property type="match status" value="1"/>
</dbReference>
<dbReference type="PRINTS" id="PR00453">
    <property type="entry name" value="VWFADOMAIN"/>
</dbReference>
<evidence type="ECO:0000256" key="7">
    <source>
        <dbReference type="ARBA" id="ARBA00022837"/>
    </source>
</evidence>
<comment type="similarity">
    <text evidence="2 16">Belongs to the integrin alpha chain family.</text>
</comment>
<dbReference type="Pfam" id="PF01839">
    <property type="entry name" value="FG-GAP"/>
    <property type="match status" value="2"/>
</dbReference>
<name>A0A6P7WWZ5_9AMPH</name>
<evidence type="ECO:0000256" key="10">
    <source>
        <dbReference type="ARBA" id="ARBA00023037"/>
    </source>
</evidence>
<evidence type="ECO:0000259" key="17">
    <source>
        <dbReference type="PROSITE" id="PS50234"/>
    </source>
</evidence>
<protein>
    <submittedName>
        <fullName evidence="19">Integrin alpha-11 isoform X1</fullName>
    </submittedName>
</protein>
<dbReference type="PROSITE" id="PS51470">
    <property type="entry name" value="FG_GAP"/>
    <property type="match status" value="6"/>
</dbReference>
<feature type="repeat" description="FG-GAP" evidence="15">
    <location>
        <begin position="360"/>
        <end position="411"/>
    </location>
</feature>
<evidence type="ECO:0000256" key="8">
    <source>
        <dbReference type="ARBA" id="ARBA00022889"/>
    </source>
</evidence>
<dbReference type="OrthoDB" id="5317514at2759"/>
<dbReference type="SUPFAM" id="SSF69179">
    <property type="entry name" value="Integrin domains"/>
    <property type="match status" value="3"/>
</dbReference>
<reference evidence="19" key="1">
    <citation type="submission" date="2025-08" db="UniProtKB">
        <authorList>
            <consortium name="RefSeq"/>
        </authorList>
    </citation>
    <scope>IDENTIFICATION</scope>
</reference>
<dbReference type="FunFam" id="1.20.5.930:FF:000005">
    <property type="entry name" value="Integrin, alpha 10"/>
    <property type="match status" value="1"/>
</dbReference>
<evidence type="ECO:0000256" key="12">
    <source>
        <dbReference type="ARBA" id="ARBA00023157"/>
    </source>
</evidence>
<dbReference type="SUPFAM" id="SSF53300">
    <property type="entry name" value="vWA-like"/>
    <property type="match status" value="1"/>
</dbReference>
<keyword evidence="7" id="KW-0106">Calcium</keyword>
<dbReference type="AlphaFoldDB" id="A0A6P7WWZ5"/>
<dbReference type="PROSITE" id="PS00242">
    <property type="entry name" value="INTEGRIN_ALPHA"/>
    <property type="match status" value="1"/>
</dbReference>
<keyword evidence="4" id="KW-0479">Metal-binding</keyword>
<dbReference type="Proteomes" id="UP000515156">
    <property type="component" value="Chromosome 1"/>
</dbReference>
<dbReference type="Pfam" id="PF00092">
    <property type="entry name" value="VWA"/>
    <property type="match status" value="1"/>
</dbReference>
<keyword evidence="11 16" id="KW-0472">Membrane</keyword>
<dbReference type="InterPro" id="IPR032695">
    <property type="entry name" value="Integrin_dom_sf"/>
</dbReference>
<keyword evidence="8 16" id="KW-0130">Cell adhesion</keyword>
<dbReference type="GO" id="GO:0033627">
    <property type="term" value="P:cell adhesion mediated by integrin"/>
    <property type="evidence" value="ECO:0007669"/>
    <property type="project" value="TreeGrafter"/>
</dbReference>
<dbReference type="InParanoid" id="A0A6P7WWZ5"/>
<dbReference type="Pfam" id="PF08441">
    <property type="entry name" value="Integrin_A_Ig_1"/>
    <property type="match status" value="1"/>
</dbReference>
<keyword evidence="12" id="KW-1015">Disulfide bond</keyword>
<dbReference type="Gene3D" id="2.60.40.1510">
    <property type="entry name" value="ntegrin, alpha v. Chain A, domain 3"/>
    <property type="match status" value="1"/>
</dbReference>
<evidence type="ECO:0000256" key="15">
    <source>
        <dbReference type="PROSITE-ProRule" id="PRU00803"/>
    </source>
</evidence>
<dbReference type="InterPro" id="IPR018184">
    <property type="entry name" value="Integrin_alpha_C_CS"/>
</dbReference>
<dbReference type="GO" id="GO:0046872">
    <property type="term" value="F:metal ion binding"/>
    <property type="evidence" value="ECO:0007669"/>
    <property type="project" value="UniProtKB-KW"/>
</dbReference>
<feature type="repeat" description="FG-GAP" evidence="15">
    <location>
        <begin position="595"/>
        <end position="655"/>
    </location>
</feature>
<dbReference type="Pfam" id="PF20805">
    <property type="entry name" value="Integrin_A_Ig_2"/>
    <property type="match status" value="1"/>
</dbReference>
<evidence type="ECO:0000256" key="16">
    <source>
        <dbReference type="RuleBase" id="RU003762"/>
    </source>
</evidence>
<dbReference type="Gene3D" id="1.20.5.930">
    <property type="entry name" value="Bicelle-embedded integrin alpha(iib) transmembrane segment"/>
    <property type="match status" value="1"/>
</dbReference>
<dbReference type="InterPro" id="IPR002035">
    <property type="entry name" value="VWF_A"/>
</dbReference>
<evidence type="ECO:0000256" key="9">
    <source>
        <dbReference type="ARBA" id="ARBA00022989"/>
    </source>
</evidence>
<evidence type="ECO:0000256" key="1">
    <source>
        <dbReference type="ARBA" id="ARBA00004479"/>
    </source>
</evidence>
<dbReference type="KEGG" id="muo:115459951"/>
<evidence type="ECO:0000256" key="4">
    <source>
        <dbReference type="ARBA" id="ARBA00022723"/>
    </source>
</evidence>
<dbReference type="InterPro" id="IPR013519">
    <property type="entry name" value="Int_alpha_beta-p"/>
</dbReference>
<sequence length="1193" mass="134414">MEVYTGLFLVWACSFFPGYSDAFNIDTKHPKIIRGSKEAYFGYTVQQHEIGDKKWLVVGAPFEMNGQQQKTGDVYKCAVTNATTSDCSKLNLGRVTLSNVSERKDNMRLGMSLTTNPKDNSFVACSPLWSHECGTSYYTTGMCFRVNHNFRFSKTVAPALQSCQTYMDIVIVLDGSNSIYPWGEVQDFLISILKKFYIGPGQIQVGVVQYGEDVVHEFNLNRYRSVDEVVEKAKEIEQRGGTETRTALGIKTARSEAFQKGGRKGAKKVLIVITDGESHDSPDLQKVIEDAEKDNITRYAVAVLGYYNRRGINPEAFLNEIRYIASDPDDKHFFNVTDEAALKDIVDALGERIFSLEGGSNKNEAAFGLEMSQTGFSSHIVEDGIILGAVGAYDWNGAVLKETSSGKIIPRRESYLQEFPEELKNHGAYLGYTVTSIMSSKFGRIYVAGAPRFNHTGKVIVFTMHNNENLTIHQALKGEQIGAYYGSTIDSVDVNGDGITDVLLVAAPMYFSEGRERGRVYVYHLREAGFVSDGSLKDMESSQNSRFGSSIAAVPDLNQDSYNDVVVGAPLEEDHKGAIYIFHGFKRNILKKCRQRIAASDLAPGLQYFGCSIHGELDMNEDGLVDLAVGSLGNAVLLWTRSVVQINASIKFEPLKINIFTKDCRRNGKEATCMTAFLCFTPIFRSPLFQDQHVAITYNTTIDERRYTPRAILDENGDKYTQRNIVTRAAKTHCDQLNFHVLDTADYVKPITFLLEYGLRYPDEGPTLDFGWPTKLRVSVPFWNGCNEDEHCVPDLVLHGRSDILSAKEFCSQVLKRSSAECSAFTSSFDTSVFIIESSRRRVAVEATLENRGENAYNTVLNISFSRNLHFSSLILKDETDVKIECMNEDRLSSTKVCNVSYPFFRSKAKVSFRLDFEFSKSHFLPRLKILLTANSDSEELEATRHDNSMRLDFLLKFESDLLFHRVSSLDRYEIKPGSSLDRYDSIGPPFNCTFQIQNLGFFPISDLTIKILIPVATRGGNRVLWLKDFLVDQENVTCNIWGNNTDYRHSPSEEDLTHHQQLNHSNADVVSIDCNVQVDSSEEINFHLYGNLWMKSLKALKFRSLKLVISAALQRHFHSPFIFREQQLSRQITLEISKQEAWEIPVWIIIGSTLGGLLLLALLVLALWKLGFFKRSTPRRTDEQDSNGKALE</sequence>
<feature type="repeat" description="FG-GAP" evidence="15">
    <location>
        <begin position="533"/>
        <end position="591"/>
    </location>
</feature>
<dbReference type="GO" id="GO:0098609">
    <property type="term" value="P:cell-cell adhesion"/>
    <property type="evidence" value="ECO:0007669"/>
    <property type="project" value="TreeGrafter"/>
</dbReference>
<feature type="transmembrane region" description="Helical" evidence="16">
    <location>
        <begin position="1147"/>
        <end position="1171"/>
    </location>
</feature>
<dbReference type="Gene3D" id="2.60.40.1530">
    <property type="entry name" value="ntegrin, alpha v. Chain A, domain 4"/>
    <property type="match status" value="1"/>
</dbReference>
<dbReference type="GO" id="GO:0008305">
    <property type="term" value="C:integrin complex"/>
    <property type="evidence" value="ECO:0007669"/>
    <property type="project" value="InterPro"/>
</dbReference>
<evidence type="ECO:0000256" key="5">
    <source>
        <dbReference type="ARBA" id="ARBA00022729"/>
    </source>
</evidence>
<dbReference type="GeneID" id="115459951"/>
<keyword evidence="14" id="KW-0325">Glycoprotein</keyword>
<evidence type="ECO:0000256" key="2">
    <source>
        <dbReference type="ARBA" id="ARBA00008054"/>
    </source>
</evidence>
<feature type="signal peptide" evidence="16">
    <location>
        <begin position="1"/>
        <end position="22"/>
    </location>
</feature>
<evidence type="ECO:0000256" key="11">
    <source>
        <dbReference type="ARBA" id="ARBA00023136"/>
    </source>
</evidence>
<dbReference type="PANTHER" id="PTHR23220:SF21">
    <property type="entry name" value="INTEGRIN ALPHA-11"/>
    <property type="match status" value="1"/>
</dbReference>
<evidence type="ECO:0000256" key="13">
    <source>
        <dbReference type="ARBA" id="ARBA00023170"/>
    </source>
</evidence>
<dbReference type="SMART" id="SM00191">
    <property type="entry name" value="Int_alpha"/>
    <property type="match status" value="5"/>
</dbReference>
<dbReference type="FunCoup" id="A0A6P7WWZ5">
    <property type="interactions" value="432"/>
</dbReference>
<feature type="repeat" description="FG-GAP" evidence="15">
    <location>
        <begin position="24"/>
        <end position="86"/>
    </location>
</feature>
<feature type="domain" description="VWFA" evidence="17">
    <location>
        <begin position="168"/>
        <end position="349"/>
    </location>
</feature>
<gene>
    <name evidence="19" type="primary">ITGA11</name>
</gene>
<dbReference type="GO" id="GO:0007229">
    <property type="term" value="P:integrin-mediated signaling pathway"/>
    <property type="evidence" value="ECO:0007669"/>
    <property type="project" value="UniProtKB-KW"/>
</dbReference>
<dbReference type="InterPro" id="IPR000413">
    <property type="entry name" value="Integrin_alpha"/>
</dbReference>
<feature type="repeat" description="FG-GAP" evidence="15">
    <location>
        <begin position="471"/>
        <end position="532"/>
    </location>
</feature>
<proteinExistence type="inferred from homology"/>
<keyword evidence="10 16" id="KW-0401">Integrin</keyword>
<dbReference type="InterPro" id="IPR013517">
    <property type="entry name" value="FG-GAP"/>
</dbReference>
<dbReference type="Gene3D" id="3.40.50.410">
    <property type="entry name" value="von Willebrand factor, type A domain"/>
    <property type="match status" value="1"/>
</dbReference>
<feature type="repeat" description="FG-GAP" evidence="15">
    <location>
        <begin position="95"/>
        <end position="155"/>
    </location>
</feature>
<dbReference type="SUPFAM" id="SSF69318">
    <property type="entry name" value="Integrin alpha N-terminal domain"/>
    <property type="match status" value="1"/>
</dbReference>
<keyword evidence="5 16" id="KW-0732">Signal</keyword>
<keyword evidence="18" id="KW-1185">Reference proteome</keyword>
<dbReference type="InterPro" id="IPR013649">
    <property type="entry name" value="Integrin_alpha_Ig-like_1"/>
</dbReference>
<evidence type="ECO:0000256" key="14">
    <source>
        <dbReference type="ARBA" id="ARBA00023180"/>
    </source>
</evidence>
<dbReference type="RefSeq" id="XP_030045666.1">
    <property type="nucleotide sequence ID" value="XM_030189806.1"/>
</dbReference>
<dbReference type="FunFam" id="3.40.50.410:FF:000012">
    <property type="entry name" value="Integrin, alpha 10"/>
    <property type="match status" value="1"/>
</dbReference>
<organism evidence="18 19">
    <name type="scientific">Microcaecilia unicolor</name>
    <dbReference type="NCBI Taxonomy" id="1415580"/>
    <lineage>
        <taxon>Eukaryota</taxon>
        <taxon>Metazoa</taxon>
        <taxon>Chordata</taxon>
        <taxon>Craniata</taxon>
        <taxon>Vertebrata</taxon>
        <taxon>Euteleostomi</taxon>
        <taxon>Amphibia</taxon>
        <taxon>Gymnophiona</taxon>
        <taxon>Siphonopidae</taxon>
        <taxon>Microcaecilia</taxon>
    </lineage>
</organism>
<dbReference type="GO" id="GO:0009897">
    <property type="term" value="C:external side of plasma membrane"/>
    <property type="evidence" value="ECO:0007669"/>
    <property type="project" value="TreeGrafter"/>
</dbReference>
<keyword evidence="9 16" id="KW-1133">Transmembrane helix</keyword>
<dbReference type="PROSITE" id="PS50234">
    <property type="entry name" value="VWFA"/>
    <property type="match status" value="1"/>
</dbReference>